<dbReference type="Gene3D" id="3.30.1370.120">
    <property type="match status" value="3"/>
</dbReference>
<protein>
    <submittedName>
        <fullName evidence="14">General secretion pathway protein D</fullName>
    </submittedName>
</protein>
<dbReference type="InterPro" id="IPR050810">
    <property type="entry name" value="Bact_Secretion_Sys_Channel"/>
</dbReference>
<evidence type="ECO:0000313" key="14">
    <source>
        <dbReference type="EMBL" id="EAQ99068.1"/>
    </source>
</evidence>
<comment type="caution">
    <text evidence="14">The sequence shown here is derived from an EMBL/GenBank/DDBJ whole genome shotgun (WGS) entry which is preliminary data.</text>
</comment>
<feature type="domain" description="NolW-like" evidence="12">
    <location>
        <begin position="147"/>
        <end position="205"/>
    </location>
</feature>
<keyword evidence="5" id="KW-0812">Transmembrane</keyword>
<dbReference type="PRINTS" id="PR00811">
    <property type="entry name" value="BCTERIALGSPD"/>
</dbReference>
<reference evidence="14 15" key="1">
    <citation type="journal article" date="2007" name="Proc. Natl. Acad. Sci. U.S.A.">
        <title>Characterization of a marine gammaproteobacterium capable of aerobic anoxygenic photosynthesis.</title>
        <authorList>
            <person name="Fuchs B.M."/>
            <person name="Spring S."/>
            <person name="Teeling H."/>
            <person name="Quast C."/>
            <person name="Wulf J."/>
            <person name="Schattenhofer M."/>
            <person name="Yan S."/>
            <person name="Ferriera S."/>
            <person name="Johnson J."/>
            <person name="Glockner F.O."/>
            <person name="Amann R."/>
        </authorList>
    </citation>
    <scope>NUCLEOTIDE SEQUENCE [LARGE SCALE GENOMIC DNA]</scope>
    <source>
        <strain evidence="14">KT71</strain>
    </source>
</reference>
<reference evidence="14 15" key="2">
    <citation type="journal article" date="2009" name="PLoS ONE">
        <title>The photosynthetic apparatus and its regulation in the aerobic gammaproteobacterium Congregibacter litoralis gen. nov., sp. nov.</title>
        <authorList>
            <person name="Spring S."/>
            <person name="Lunsdorf H."/>
            <person name="Fuchs B.M."/>
            <person name="Tindall B.J."/>
        </authorList>
    </citation>
    <scope>NUCLEOTIDE SEQUENCE [LARGE SCALE GENOMIC DNA]</scope>
    <source>
        <strain evidence="14">KT71</strain>
    </source>
</reference>
<dbReference type="GO" id="GO:0015628">
    <property type="term" value="P:protein secretion by the type II secretion system"/>
    <property type="evidence" value="ECO:0007669"/>
    <property type="project" value="InterPro"/>
</dbReference>
<evidence type="ECO:0000256" key="7">
    <source>
        <dbReference type="ARBA" id="ARBA00022927"/>
    </source>
</evidence>
<dbReference type="PANTHER" id="PTHR30332">
    <property type="entry name" value="PROBABLE GENERAL SECRETION PATHWAY PROTEIN D"/>
    <property type="match status" value="1"/>
</dbReference>
<keyword evidence="6" id="KW-0732">Signal</keyword>
<keyword evidence="3 10" id="KW-0813">Transport</keyword>
<dbReference type="GO" id="GO:0009279">
    <property type="term" value="C:cell outer membrane"/>
    <property type="evidence" value="ECO:0007669"/>
    <property type="project" value="UniProtKB-SubCell"/>
</dbReference>
<name>A4A5J7_9GAMM</name>
<evidence type="ECO:0000256" key="3">
    <source>
        <dbReference type="ARBA" id="ARBA00022448"/>
    </source>
</evidence>
<dbReference type="GO" id="GO:0015627">
    <property type="term" value="C:type II protein secretion system complex"/>
    <property type="evidence" value="ECO:0007669"/>
    <property type="project" value="InterPro"/>
</dbReference>
<dbReference type="Pfam" id="PF03958">
    <property type="entry name" value="Secretin_N"/>
    <property type="match status" value="3"/>
</dbReference>
<evidence type="ECO:0000256" key="1">
    <source>
        <dbReference type="ARBA" id="ARBA00004442"/>
    </source>
</evidence>
<gene>
    <name evidence="14" type="ORF">KT71_10582</name>
</gene>
<evidence type="ECO:0000256" key="4">
    <source>
        <dbReference type="ARBA" id="ARBA00022452"/>
    </source>
</evidence>
<accession>A4A5J7</accession>
<evidence type="ECO:0000256" key="9">
    <source>
        <dbReference type="ARBA" id="ARBA00023237"/>
    </source>
</evidence>
<dbReference type="Pfam" id="PF00263">
    <property type="entry name" value="Secretin"/>
    <property type="match status" value="1"/>
</dbReference>
<dbReference type="InterPro" id="IPR001775">
    <property type="entry name" value="GspD/PilQ"/>
</dbReference>
<evidence type="ECO:0000256" key="8">
    <source>
        <dbReference type="ARBA" id="ARBA00023136"/>
    </source>
</evidence>
<dbReference type="Pfam" id="PF21305">
    <property type="entry name" value="type_II_gspD_N0"/>
    <property type="match status" value="1"/>
</dbReference>
<dbReference type="AlphaFoldDB" id="A4A5J7"/>
<evidence type="ECO:0000259" key="11">
    <source>
        <dbReference type="Pfam" id="PF00263"/>
    </source>
</evidence>
<evidence type="ECO:0000259" key="12">
    <source>
        <dbReference type="Pfam" id="PF03958"/>
    </source>
</evidence>
<feature type="domain" description="GspD-like N0" evidence="13">
    <location>
        <begin position="49"/>
        <end position="118"/>
    </location>
</feature>
<keyword evidence="15" id="KW-1185">Reference proteome</keyword>
<dbReference type="Proteomes" id="UP000019205">
    <property type="component" value="Chromosome"/>
</dbReference>
<dbReference type="InterPro" id="IPR049371">
    <property type="entry name" value="GspD-like_N0"/>
</dbReference>
<proteinExistence type="inferred from homology"/>
<sequence>MTAFLSQCLLLWRRKWVVAARRSSAIAVLLSLSLLSLPVQVVEAQDFTVNLKETDIQELIKFVSEATDTTIVVDPSVKGKVKVVSSRPVNASELYDLFLAILDVHGYTAVRSGGVVRVIQNKDARSASVPVADAAGVVGTVNDEYVTQVLRLENISAAKLIPVLRPLVPQQAHMAAYAPSNAIIISDSASNISRIQDIIERMDQSAVQETDVIALRYAVAEDVVRMLEKLNASEAKNNGGEVDVLLVPDKRTNSVLVTGDELQRARIRSLVAYVDTPLEQTGNVKVIYLEYAQATAIAEVLTRVMQNINKLDTGDAKAARASSNTATIEADEGTNSLIITADADEMAALESVITRLDIRRAQVLVEAIIVELEVTDGQDLGLQWLFANDSGFYGSSINASDSRARNIAGAILPPDSDGGTGSTTGDFDVGNLAAALAGSAGLSLGWGVVGEDLSMTVILNALEEQSNANILSTPSLLTLDNQEAFITVGQQVPFITGSFTNTGGNNGAQNPFQTIERENVGITLTVTPQVNEGDSVVLEIEQEVNSLTGATLVASAAAADLITNERKIRTKVLAEDGRVVVLGGLIKDDVQSTEQRVPILGDIPYLGRLFRNDAVSVSKTNLMIFIRPTIIRDDKDIAGATALKYRHIRDQQRAQREQGLLFFGEDEVPVLPDWEQQILQLETIREDIRAPEPESP</sequence>
<dbReference type="RefSeq" id="WP_008294553.1">
    <property type="nucleotide sequence ID" value="NZ_CM002299.1"/>
</dbReference>
<dbReference type="EMBL" id="AAOA02000003">
    <property type="protein sequence ID" value="EAQ99068.1"/>
    <property type="molecule type" value="Genomic_DNA"/>
</dbReference>
<keyword evidence="4" id="KW-1134">Transmembrane beta strand</keyword>
<comment type="subcellular location">
    <subcellularLocation>
        <location evidence="1 10">Cell outer membrane</location>
    </subcellularLocation>
</comment>
<dbReference type="InterPro" id="IPR013356">
    <property type="entry name" value="T2SS_GspD"/>
</dbReference>
<keyword evidence="7" id="KW-0653">Protein transport</keyword>
<evidence type="ECO:0000256" key="10">
    <source>
        <dbReference type="RuleBase" id="RU004004"/>
    </source>
</evidence>
<dbReference type="InterPro" id="IPR005644">
    <property type="entry name" value="NolW-like"/>
</dbReference>
<feature type="domain" description="NolW-like" evidence="12">
    <location>
        <begin position="284"/>
        <end position="362"/>
    </location>
</feature>
<dbReference type="InterPro" id="IPR038591">
    <property type="entry name" value="NolW-like_sf"/>
</dbReference>
<keyword evidence="8" id="KW-0472">Membrane</keyword>
<evidence type="ECO:0000259" key="13">
    <source>
        <dbReference type="Pfam" id="PF21305"/>
    </source>
</evidence>
<evidence type="ECO:0000313" key="15">
    <source>
        <dbReference type="Proteomes" id="UP000019205"/>
    </source>
</evidence>
<dbReference type="STRING" id="314285.KT71_10582"/>
<dbReference type="PANTHER" id="PTHR30332:SF24">
    <property type="entry name" value="SECRETIN GSPD-RELATED"/>
    <property type="match status" value="1"/>
</dbReference>
<evidence type="ECO:0000256" key="2">
    <source>
        <dbReference type="ARBA" id="ARBA00006980"/>
    </source>
</evidence>
<feature type="domain" description="NolW-like" evidence="12">
    <location>
        <begin position="210"/>
        <end position="280"/>
    </location>
</feature>
<dbReference type="NCBIfam" id="TIGR02517">
    <property type="entry name" value="type_II_gspD"/>
    <property type="match status" value="1"/>
</dbReference>
<dbReference type="InterPro" id="IPR004846">
    <property type="entry name" value="T2SS/T3SS_dom"/>
</dbReference>
<feature type="domain" description="Type II/III secretion system secretin-like" evidence="11">
    <location>
        <begin position="461"/>
        <end position="632"/>
    </location>
</feature>
<keyword evidence="9" id="KW-0998">Cell outer membrane</keyword>
<comment type="similarity">
    <text evidence="2">Belongs to the bacterial secretin family. GSP D subfamily.</text>
</comment>
<dbReference type="eggNOG" id="COG1450">
    <property type="taxonomic scope" value="Bacteria"/>
</dbReference>
<dbReference type="HOGENOM" id="CLU_006756_1_1_6"/>
<organism evidence="14 15">
    <name type="scientific">Congregibacter litoralis KT71</name>
    <dbReference type="NCBI Taxonomy" id="314285"/>
    <lineage>
        <taxon>Bacteria</taxon>
        <taxon>Pseudomonadati</taxon>
        <taxon>Pseudomonadota</taxon>
        <taxon>Gammaproteobacteria</taxon>
        <taxon>Cellvibrionales</taxon>
        <taxon>Halieaceae</taxon>
        <taxon>Congregibacter</taxon>
    </lineage>
</organism>
<evidence type="ECO:0000256" key="6">
    <source>
        <dbReference type="ARBA" id="ARBA00022729"/>
    </source>
</evidence>
<evidence type="ECO:0000256" key="5">
    <source>
        <dbReference type="ARBA" id="ARBA00022692"/>
    </source>
</evidence>